<feature type="domain" description="Peptidase S72" evidence="5">
    <location>
        <begin position="292"/>
        <end position="407"/>
    </location>
</feature>
<dbReference type="Proteomes" id="UP001209878">
    <property type="component" value="Unassembled WGS sequence"/>
</dbReference>
<proteinExistence type="predicted"/>
<dbReference type="InterPro" id="IPR006644">
    <property type="entry name" value="Cadg"/>
</dbReference>
<name>A0AAD9P556_RIDPI</name>
<evidence type="ECO:0000313" key="7">
    <source>
        <dbReference type="Proteomes" id="UP001209878"/>
    </source>
</evidence>
<evidence type="ECO:0000256" key="1">
    <source>
        <dbReference type="ARBA" id="ARBA00004135"/>
    </source>
</evidence>
<keyword evidence="4" id="KW-0732">Signal</keyword>
<dbReference type="GO" id="GO:0007411">
    <property type="term" value="P:axon guidance"/>
    <property type="evidence" value="ECO:0007669"/>
    <property type="project" value="TreeGrafter"/>
</dbReference>
<dbReference type="Pfam" id="PF05345">
    <property type="entry name" value="He_PIG"/>
    <property type="match status" value="1"/>
</dbReference>
<keyword evidence="3" id="KW-0812">Transmembrane</keyword>
<dbReference type="Gene3D" id="2.60.40.10">
    <property type="entry name" value="Immunoglobulins"/>
    <property type="match status" value="2"/>
</dbReference>
<dbReference type="InterPro" id="IPR030398">
    <property type="entry name" value="SEA_DG_dom"/>
</dbReference>
<dbReference type="AlphaFoldDB" id="A0AAD9P556"/>
<dbReference type="PROSITE" id="PS51699">
    <property type="entry name" value="SEA_DG"/>
    <property type="match status" value="1"/>
</dbReference>
<dbReference type="GO" id="GO:0042383">
    <property type="term" value="C:sarcolemma"/>
    <property type="evidence" value="ECO:0007669"/>
    <property type="project" value="UniProtKB-SubCell"/>
</dbReference>
<keyword evidence="3" id="KW-0472">Membrane</keyword>
<dbReference type="CDD" id="cd11303">
    <property type="entry name" value="Dystroglycan_repeat"/>
    <property type="match status" value="1"/>
</dbReference>
<reference evidence="6" key="1">
    <citation type="journal article" date="2023" name="Mol. Biol. Evol.">
        <title>Third-Generation Sequencing Reveals the Adaptive Role of the Epigenome in Three Deep-Sea Polychaetes.</title>
        <authorList>
            <person name="Perez M."/>
            <person name="Aroh O."/>
            <person name="Sun Y."/>
            <person name="Lan Y."/>
            <person name="Juniper S.K."/>
            <person name="Young C.R."/>
            <person name="Angers B."/>
            <person name="Qian P.Y."/>
        </authorList>
    </citation>
    <scope>NUCLEOTIDE SEQUENCE</scope>
    <source>
        <strain evidence="6">R07B-5</strain>
    </source>
</reference>
<comment type="subcellular location">
    <subcellularLocation>
        <location evidence="1">Cell membrane</location>
        <location evidence="1">Sarcolemma</location>
    </subcellularLocation>
</comment>
<dbReference type="SMART" id="SM00736">
    <property type="entry name" value="CADG"/>
    <property type="match status" value="2"/>
</dbReference>
<gene>
    <name evidence="6" type="ORF">NP493_135g03002</name>
</gene>
<dbReference type="PANTHER" id="PTHR21559:SF21">
    <property type="entry name" value="DYSTROGLYCAN 1"/>
    <property type="match status" value="1"/>
</dbReference>
<dbReference type="InterPro" id="IPR015919">
    <property type="entry name" value="Cadherin-like_sf"/>
</dbReference>
<dbReference type="GO" id="GO:0005509">
    <property type="term" value="F:calcium ion binding"/>
    <property type="evidence" value="ECO:0007669"/>
    <property type="project" value="InterPro"/>
</dbReference>
<evidence type="ECO:0000256" key="2">
    <source>
        <dbReference type="SAM" id="MobiDB-lite"/>
    </source>
</evidence>
<organism evidence="6 7">
    <name type="scientific">Ridgeia piscesae</name>
    <name type="common">Tubeworm</name>
    <dbReference type="NCBI Taxonomy" id="27915"/>
    <lineage>
        <taxon>Eukaryota</taxon>
        <taxon>Metazoa</taxon>
        <taxon>Spiralia</taxon>
        <taxon>Lophotrochozoa</taxon>
        <taxon>Annelida</taxon>
        <taxon>Polychaeta</taxon>
        <taxon>Sedentaria</taxon>
        <taxon>Canalipalpata</taxon>
        <taxon>Sabellida</taxon>
        <taxon>Siboglinidae</taxon>
        <taxon>Ridgeia</taxon>
    </lineage>
</organism>
<feature type="region of interest" description="Disordered" evidence="2">
    <location>
        <begin position="513"/>
        <end position="532"/>
    </location>
</feature>
<dbReference type="GO" id="GO:0002009">
    <property type="term" value="P:morphogenesis of an epithelium"/>
    <property type="evidence" value="ECO:0007669"/>
    <property type="project" value="TreeGrafter"/>
</dbReference>
<feature type="chain" id="PRO_5041913293" description="Peptidase S72 domain-containing protein" evidence="4">
    <location>
        <begin position="18"/>
        <end position="571"/>
    </location>
</feature>
<sequence>MLIIILPVLLLVPPTCSDTWWNSVDVIFGLSHRSIPYPRSEGGSGRQEQEEDAALVTLLGIADTTATVGRIFEYRIRNNAFLGNISHLTVREVGRLNLPHWMFFNNTANTFLGLPTDLDKGSTVIEVTAHSGDHRVTASFVIDVKPANQLHPTWSHDIAAQPLRFLQDGDIGRRNNIISAAPERPRLMNPIHKILVQLGNYFEFPVPADTFYDTQDGDTTRLSLRLVTINNSSLPSSSWIQLDASRQVVFGLPLRNDVSELPAEYVLMASNSHGLTAVAAIQVVIDTTILDGISHRFIVTFRLNYSDFMRTRLENLKVIVKKLDAYYDDISSVDSYSNSHVSVTDLREGSVQMAWTNTSVSKTSCENETIKELFLRMSHNGSLSDKFRRFMLPQAPVIAVGLDLLGVCGVNGSSPEGGAGVDGVSSTDGLIWLVTIIPALIVVVLIAVIILIMVIRNKRRSQRGRYLPDSEKPIFGKNRKPVLMPEEMEMLDLGLRPKKPVTMPTDNQNFYTNAAYESDPVPPPPYQQPGSLPHQGVSPPVYDVTGMCNTPPPTYRLPPPYVANSNDTVLL</sequence>
<dbReference type="GO" id="GO:0021675">
    <property type="term" value="P:nerve development"/>
    <property type="evidence" value="ECO:0007669"/>
    <property type="project" value="TreeGrafter"/>
</dbReference>
<protein>
    <recommendedName>
        <fullName evidence="5">Peptidase S72 domain-containing protein</fullName>
    </recommendedName>
</protein>
<feature type="transmembrane region" description="Helical" evidence="3">
    <location>
        <begin position="430"/>
        <end position="455"/>
    </location>
</feature>
<evidence type="ECO:0000313" key="6">
    <source>
        <dbReference type="EMBL" id="KAK2188341.1"/>
    </source>
</evidence>
<evidence type="ECO:0000259" key="5">
    <source>
        <dbReference type="PROSITE" id="PS51699"/>
    </source>
</evidence>
<comment type="caution">
    <text evidence="6">The sequence shown here is derived from an EMBL/GenBank/DDBJ whole genome shotgun (WGS) entry which is preliminary data.</text>
</comment>
<evidence type="ECO:0000256" key="3">
    <source>
        <dbReference type="SAM" id="Phobius"/>
    </source>
</evidence>
<keyword evidence="3" id="KW-1133">Transmembrane helix</keyword>
<evidence type="ECO:0000256" key="4">
    <source>
        <dbReference type="SAM" id="SignalP"/>
    </source>
</evidence>
<accession>A0AAD9P556</accession>
<dbReference type="EMBL" id="JAODUO010000135">
    <property type="protein sequence ID" value="KAK2188341.1"/>
    <property type="molecule type" value="Genomic_DNA"/>
</dbReference>
<dbReference type="GO" id="GO:0043236">
    <property type="term" value="F:laminin binding"/>
    <property type="evidence" value="ECO:0007669"/>
    <property type="project" value="TreeGrafter"/>
</dbReference>
<dbReference type="PANTHER" id="PTHR21559">
    <property type="entry name" value="DYSTROGLYCAN-RELATED"/>
    <property type="match status" value="1"/>
</dbReference>
<dbReference type="SUPFAM" id="SSF49313">
    <property type="entry name" value="Cadherin-like"/>
    <property type="match status" value="2"/>
</dbReference>
<feature type="signal peptide" evidence="4">
    <location>
        <begin position="1"/>
        <end position="17"/>
    </location>
</feature>
<keyword evidence="7" id="KW-1185">Reference proteome</keyword>
<dbReference type="InterPro" id="IPR013783">
    <property type="entry name" value="Ig-like_fold"/>
</dbReference>
<dbReference type="GO" id="GO:0016011">
    <property type="term" value="C:dystroglycan complex"/>
    <property type="evidence" value="ECO:0007669"/>
    <property type="project" value="TreeGrafter"/>
</dbReference>